<accession>A0AAD1RS58</accession>
<organism evidence="2 3">
    <name type="scientific">Pelobates cultripes</name>
    <name type="common">Western spadefoot toad</name>
    <dbReference type="NCBI Taxonomy" id="61616"/>
    <lineage>
        <taxon>Eukaryota</taxon>
        <taxon>Metazoa</taxon>
        <taxon>Chordata</taxon>
        <taxon>Craniata</taxon>
        <taxon>Vertebrata</taxon>
        <taxon>Euteleostomi</taxon>
        <taxon>Amphibia</taxon>
        <taxon>Batrachia</taxon>
        <taxon>Anura</taxon>
        <taxon>Pelobatoidea</taxon>
        <taxon>Pelobatidae</taxon>
        <taxon>Pelobates</taxon>
    </lineage>
</organism>
<sequence>MADGTAAHTAQAPTDWAIAFQTRFDAICRQFWDRLEHQHQSSTPPRASGGTQTPAAWEPARAPYPDRRKTKAQPEGPQPGKATAKPTKNKNDSPLGMRVIRSKTLTSHTHLRKRAKYPRKRQSAALRSPTPGKDLAPKRRRVRKMVVPALTESQGRKGAPPGIHRKAQVNTEGPEVRTGGLTDIHPTPALTASRRGIG</sequence>
<gene>
    <name evidence="2" type="ORF">PECUL_23A052977</name>
</gene>
<feature type="region of interest" description="Disordered" evidence="1">
    <location>
        <begin position="38"/>
        <end position="137"/>
    </location>
</feature>
<feature type="compositionally biased region" description="Basic residues" evidence="1">
    <location>
        <begin position="109"/>
        <end position="122"/>
    </location>
</feature>
<keyword evidence="3" id="KW-1185">Reference proteome</keyword>
<name>A0AAD1RS58_PELCU</name>
<evidence type="ECO:0000313" key="3">
    <source>
        <dbReference type="Proteomes" id="UP001295444"/>
    </source>
</evidence>
<dbReference type="AlphaFoldDB" id="A0AAD1RS58"/>
<reference evidence="2" key="1">
    <citation type="submission" date="2022-03" db="EMBL/GenBank/DDBJ databases">
        <authorList>
            <person name="Alioto T."/>
            <person name="Alioto T."/>
            <person name="Gomez Garrido J."/>
        </authorList>
    </citation>
    <scope>NUCLEOTIDE SEQUENCE</scope>
</reference>
<dbReference type="EMBL" id="OW240914">
    <property type="protein sequence ID" value="CAH2277191.1"/>
    <property type="molecule type" value="Genomic_DNA"/>
</dbReference>
<feature type="compositionally biased region" description="Polar residues" evidence="1">
    <location>
        <begin position="40"/>
        <end position="54"/>
    </location>
</feature>
<protein>
    <submittedName>
        <fullName evidence="2">Uncharacterized protein</fullName>
    </submittedName>
</protein>
<evidence type="ECO:0000256" key="1">
    <source>
        <dbReference type="SAM" id="MobiDB-lite"/>
    </source>
</evidence>
<evidence type="ECO:0000313" key="2">
    <source>
        <dbReference type="EMBL" id="CAH2277191.1"/>
    </source>
</evidence>
<feature type="region of interest" description="Disordered" evidence="1">
    <location>
        <begin position="149"/>
        <end position="198"/>
    </location>
</feature>
<dbReference type="Proteomes" id="UP001295444">
    <property type="component" value="Chromosome 03"/>
</dbReference>
<proteinExistence type="predicted"/>